<keyword evidence="6" id="KW-0131">Cell cycle</keyword>
<reference evidence="8" key="1">
    <citation type="submission" date="2025-08" db="UniProtKB">
        <authorList>
            <consortium name="Ensembl"/>
        </authorList>
    </citation>
    <scope>IDENTIFICATION</scope>
</reference>
<sequence length="162" mass="18450">ITTPNKTPPATVREIGSQAVWSLSSCKPGFGVDQLQDDKLETYWQSYGSQPHLVNIQFRRKTTVKAFCIYTDYKSDESYTPRKISIRVGNNFHNLQEIQQLELRQTPIPCSSDKWTSIPCSSDLVFFFFFFTFRSHGTLPPPLKCLFKISSAAGLIYLGTHC</sequence>
<dbReference type="Proteomes" id="UP000694415">
    <property type="component" value="Unplaced"/>
</dbReference>
<dbReference type="PROSITE" id="PS51284">
    <property type="entry name" value="DOC"/>
    <property type="match status" value="1"/>
</dbReference>
<evidence type="ECO:0000256" key="6">
    <source>
        <dbReference type="ARBA" id="ARBA00023306"/>
    </source>
</evidence>
<dbReference type="InterPro" id="IPR008979">
    <property type="entry name" value="Galactose-bd-like_sf"/>
</dbReference>
<dbReference type="InterPro" id="IPR016901">
    <property type="entry name" value="APC10/Doc1"/>
</dbReference>
<evidence type="ECO:0000256" key="4">
    <source>
        <dbReference type="ARBA" id="ARBA00022776"/>
    </source>
</evidence>
<dbReference type="GO" id="GO:0051301">
    <property type="term" value="P:cell division"/>
    <property type="evidence" value="ECO:0007669"/>
    <property type="project" value="UniProtKB-KW"/>
</dbReference>
<keyword evidence="5" id="KW-0833">Ubl conjugation pathway</keyword>
<feature type="domain" description="DOC" evidence="7">
    <location>
        <begin position="1"/>
        <end position="162"/>
    </location>
</feature>
<dbReference type="AlphaFoldDB" id="A0A8C6HIY0"/>
<evidence type="ECO:0000256" key="5">
    <source>
        <dbReference type="ARBA" id="ARBA00022786"/>
    </source>
</evidence>
<dbReference type="CDD" id="cd08366">
    <property type="entry name" value="APC10"/>
    <property type="match status" value="1"/>
</dbReference>
<dbReference type="SMART" id="SM01337">
    <property type="entry name" value="APC10"/>
    <property type="match status" value="1"/>
</dbReference>
<organism evidence="8 9">
    <name type="scientific">Mus spicilegus</name>
    <name type="common">Mound-building mouse</name>
    <dbReference type="NCBI Taxonomy" id="10103"/>
    <lineage>
        <taxon>Eukaryota</taxon>
        <taxon>Metazoa</taxon>
        <taxon>Chordata</taxon>
        <taxon>Craniata</taxon>
        <taxon>Vertebrata</taxon>
        <taxon>Euteleostomi</taxon>
        <taxon>Mammalia</taxon>
        <taxon>Eutheria</taxon>
        <taxon>Euarchontoglires</taxon>
        <taxon>Glires</taxon>
        <taxon>Rodentia</taxon>
        <taxon>Myomorpha</taxon>
        <taxon>Muroidea</taxon>
        <taxon>Muridae</taxon>
        <taxon>Murinae</taxon>
        <taxon>Mus</taxon>
        <taxon>Mus</taxon>
    </lineage>
</organism>
<dbReference type="GO" id="GO:0070979">
    <property type="term" value="P:protein K11-linked ubiquitination"/>
    <property type="evidence" value="ECO:0007669"/>
    <property type="project" value="TreeGrafter"/>
</dbReference>
<dbReference type="SUPFAM" id="SSF49785">
    <property type="entry name" value="Galactose-binding domain-like"/>
    <property type="match status" value="1"/>
</dbReference>
<keyword evidence="3" id="KW-0132">Cell division</keyword>
<accession>A0A8C6HIY0</accession>
<evidence type="ECO:0000313" key="8">
    <source>
        <dbReference type="Ensembl" id="ENSMSIP00000022410.1"/>
    </source>
</evidence>
<evidence type="ECO:0000256" key="2">
    <source>
        <dbReference type="ARBA" id="ARBA00013927"/>
    </source>
</evidence>
<keyword evidence="9" id="KW-1185">Reference proteome</keyword>
<dbReference type="InterPro" id="IPR004939">
    <property type="entry name" value="APC_su10/DOC_dom"/>
</dbReference>
<evidence type="ECO:0000259" key="7">
    <source>
        <dbReference type="PROSITE" id="PS51284"/>
    </source>
</evidence>
<name>A0A8C6HIY0_MUSSI</name>
<dbReference type="GO" id="GO:0005680">
    <property type="term" value="C:anaphase-promoting complex"/>
    <property type="evidence" value="ECO:0007669"/>
    <property type="project" value="InterPro"/>
</dbReference>
<protein>
    <recommendedName>
        <fullName evidence="2">Anaphase-promoting complex subunit 10</fullName>
    </recommendedName>
</protein>
<dbReference type="GeneTree" id="ENSGT00390000013722"/>
<dbReference type="Pfam" id="PF03256">
    <property type="entry name" value="ANAPC10"/>
    <property type="match status" value="1"/>
</dbReference>
<dbReference type="PANTHER" id="PTHR12936:SF0">
    <property type="entry name" value="ANAPHASE-PROMOTING COMPLEX SUBUNIT 10"/>
    <property type="match status" value="1"/>
</dbReference>
<dbReference type="PANTHER" id="PTHR12936">
    <property type="entry name" value="ANAPHASE-PROMOTING COMPLEX 10"/>
    <property type="match status" value="1"/>
</dbReference>
<evidence type="ECO:0000256" key="3">
    <source>
        <dbReference type="ARBA" id="ARBA00022618"/>
    </source>
</evidence>
<dbReference type="GO" id="GO:0031145">
    <property type="term" value="P:anaphase-promoting complex-dependent catabolic process"/>
    <property type="evidence" value="ECO:0007669"/>
    <property type="project" value="InterPro"/>
</dbReference>
<evidence type="ECO:0000313" key="9">
    <source>
        <dbReference type="Proteomes" id="UP000694415"/>
    </source>
</evidence>
<comment type="similarity">
    <text evidence="1">Belongs to the APC10 family.</text>
</comment>
<dbReference type="Gene3D" id="2.60.120.260">
    <property type="entry name" value="Galactose-binding domain-like"/>
    <property type="match status" value="1"/>
</dbReference>
<keyword evidence="4" id="KW-0498">Mitosis</keyword>
<dbReference type="Ensembl" id="ENSMSIT00000028245.1">
    <property type="protein sequence ID" value="ENSMSIP00000022410.1"/>
    <property type="gene ID" value="ENSMSIG00000019013.1"/>
</dbReference>
<proteinExistence type="inferred from homology"/>
<evidence type="ECO:0000256" key="1">
    <source>
        <dbReference type="ARBA" id="ARBA00006762"/>
    </source>
</evidence>
<reference evidence="8" key="2">
    <citation type="submission" date="2025-09" db="UniProtKB">
        <authorList>
            <consortium name="Ensembl"/>
        </authorList>
    </citation>
    <scope>IDENTIFICATION</scope>
</reference>